<dbReference type="InterPro" id="IPR036278">
    <property type="entry name" value="Sialidase_sf"/>
</dbReference>
<evidence type="ECO:0000313" key="4">
    <source>
        <dbReference type="Proteomes" id="UP000051861"/>
    </source>
</evidence>
<gene>
    <name evidence="3" type="ORF">AMJ44_09545</name>
</gene>
<dbReference type="InterPro" id="IPR018247">
    <property type="entry name" value="EF_Hand_1_Ca_BS"/>
</dbReference>
<dbReference type="AlphaFoldDB" id="A0A0S7XU34"/>
<dbReference type="PROSITE" id="PS00018">
    <property type="entry name" value="EF_HAND_1"/>
    <property type="match status" value="2"/>
</dbReference>
<evidence type="ECO:0000259" key="2">
    <source>
        <dbReference type="PROSITE" id="PS51766"/>
    </source>
</evidence>
<accession>A0A0S7XU34</accession>
<name>A0A0S7XU34_UNCSA</name>
<evidence type="ECO:0000256" key="1">
    <source>
        <dbReference type="SAM" id="MobiDB-lite"/>
    </source>
</evidence>
<dbReference type="InterPro" id="IPR036439">
    <property type="entry name" value="Dockerin_dom_sf"/>
</dbReference>
<dbReference type="EMBL" id="LIZX01000103">
    <property type="protein sequence ID" value="KPJ65747.1"/>
    <property type="molecule type" value="Genomic_DNA"/>
</dbReference>
<dbReference type="InterPro" id="IPR013783">
    <property type="entry name" value="Ig-like_fold"/>
</dbReference>
<evidence type="ECO:0000313" key="3">
    <source>
        <dbReference type="EMBL" id="KPJ65747.1"/>
    </source>
</evidence>
<comment type="caution">
    <text evidence="3">The sequence shown here is derived from an EMBL/GenBank/DDBJ whole genome shotgun (WGS) entry which is preliminary data.</text>
</comment>
<dbReference type="CDD" id="cd14256">
    <property type="entry name" value="Dockerin_I"/>
    <property type="match status" value="1"/>
</dbReference>
<dbReference type="Gene3D" id="1.10.1330.10">
    <property type="entry name" value="Dockerin domain"/>
    <property type="match status" value="1"/>
</dbReference>
<dbReference type="Gene3D" id="2.120.10.10">
    <property type="match status" value="2"/>
</dbReference>
<dbReference type="Pfam" id="PF00404">
    <property type="entry name" value="Dockerin_1"/>
    <property type="match status" value="1"/>
</dbReference>
<dbReference type="PROSITE" id="PS51766">
    <property type="entry name" value="DOCKERIN"/>
    <property type="match status" value="1"/>
</dbReference>
<organism evidence="3 4">
    <name type="scientific">candidate division WOR-1 bacterium DG_54_3</name>
    <dbReference type="NCBI Taxonomy" id="1703775"/>
    <lineage>
        <taxon>Bacteria</taxon>
        <taxon>Bacillati</taxon>
        <taxon>Saganbacteria</taxon>
    </lineage>
</organism>
<feature type="region of interest" description="Disordered" evidence="1">
    <location>
        <begin position="284"/>
        <end position="308"/>
    </location>
</feature>
<dbReference type="SUPFAM" id="SSF50939">
    <property type="entry name" value="Sialidases"/>
    <property type="match status" value="1"/>
</dbReference>
<dbReference type="SUPFAM" id="SSF63446">
    <property type="entry name" value="Type I dockerin domain"/>
    <property type="match status" value="1"/>
</dbReference>
<dbReference type="Proteomes" id="UP000051861">
    <property type="component" value="Unassembled WGS sequence"/>
</dbReference>
<dbReference type="Gene3D" id="2.60.40.10">
    <property type="entry name" value="Immunoglobulins"/>
    <property type="match status" value="2"/>
</dbReference>
<protein>
    <recommendedName>
        <fullName evidence="2">Dockerin domain-containing protein</fullName>
    </recommendedName>
</protein>
<sequence length="623" mass="70335">MNYEGYGFSDFAVWKTIDNGDSWLGPYYLLAQYADYLEDKEFLAIDRTGGTYDGNMYVAWARFPNPTRIMLVRSINGGVSWEDTVVVGSPDDMGGWDAGQFAFPFVDADGNVYVIWRSVCEIEGDYYYCQRMVKSSDGGQNFTHPESIFVNNAIGDAPGGIDIYNSVCIDVDITSGPYRGNIYFTVPDGVYDGPYYHSDILFMKSNDGGGTWTEPIRVNDDPLGEEVFQFHQWITVNQKGAIIILFYDQRNDPPNYRKFDAYIAFSFDGGETFTTNYRVSDVSSDPNDALAGERIPERPRGTNTSFMSTLRPETPKAGLIAEYIGVSAFQDMIHCTWTDTRDGNQNVYYSNFRIPLLPPRLYLPEDGEQQLSPLPTFEWAACGYFDEVTYDLEVSTDSTFATVDFEYTDIDTNVFTVSIPLYPRTPALLTPEDSSTISAYTPTFEWTDESIGSELEYFWRAQAYRIPDDTLSEYSNVWSFTVDASAPLTYTLQVSDDSLFSGGPEFYEYTDIPDTSFTISDTLLDFTIYYWRVKAAPDFGYESEWQEHPFQFLARQFTYGDVNEDGIINSADVVYLINYLFKGGNPPVPVLDAGDTNCDGIVNSADVTYLINFLFKGGPQPDC</sequence>
<dbReference type="InterPro" id="IPR016134">
    <property type="entry name" value="Dockerin_dom"/>
</dbReference>
<dbReference type="CDD" id="cd15482">
    <property type="entry name" value="Sialidase_non-viral"/>
    <property type="match status" value="1"/>
</dbReference>
<proteinExistence type="predicted"/>
<feature type="domain" description="Dockerin" evidence="2">
    <location>
        <begin position="555"/>
        <end position="622"/>
    </location>
</feature>
<reference evidence="3 4" key="1">
    <citation type="journal article" date="2015" name="Microbiome">
        <title>Genomic resolution of linkages in carbon, nitrogen, and sulfur cycling among widespread estuary sediment bacteria.</title>
        <authorList>
            <person name="Baker B.J."/>
            <person name="Lazar C.S."/>
            <person name="Teske A.P."/>
            <person name="Dick G.J."/>
        </authorList>
    </citation>
    <scope>NUCLEOTIDE SEQUENCE [LARGE SCALE GENOMIC DNA]</scope>
    <source>
        <strain evidence="3">DG_54_3</strain>
    </source>
</reference>
<dbReference type="GO" id="GO:0004553">
    <property type="term" value="F:hydrolase activity, hydrolyzing O-glycosyl compounds"/>
    <property type="evidence" value="ECO:0007669"/>
    <property type="project" value="InterPro"/>
</dbReference>
<dbReference type="GO" id="GO:0000272">
    <property type="term" value="P:polysaccharide catabolic process"/>
    <property type="evidence" value="ECO:0007669"/>
    <property type="project" value="InterPro"/>
</dbReference>
<dbReference type="InterPro" id="IPR002105">
    <property type="entry name" value="Dockerin_1_rpt"/>
</dbReference>